<dbReference type="InterPro" id="IPR016162">
    <property type="entry name" value="Ald_DH_N"/>
</dbReference>
<evidence type="ECO:0000313" key="6">
    <source>
        <dbReference type="EMBL" id="KAA9153968.1"/>
    </source>
</evidence>
<dbReference type="InterPro" id="IPR016163">
    <property type="entry name" value="Ald_DH_C"/>
</dbReference>
<reference evidence="6" key="1">
    <citation type="submission" date="2019-09" db="EMBL/GenBank/DDBJ databases">
        <authorList>
            <person name="Teo W.F.A."/>
            <person name="Duangmal K."/>
        </authorList>
    </citation>
    <scope>NUCLEOTIDE SEQUENCE [LARGE SCALE GENOMIC DNA]</scope>
    <source>
        <strain evidence="6">K81G1</strain>
    </source>
</reference>
<feature type="active site" evidence="3">
    <location>
        <position position="252"/>
    </location>
</feature>
<gene>
    <name evidence="6" type="ORF">FPZ12_033130</name>
</gene>
<keyword evidence="2 4" id="KW-0560">Oxidoreductase</keyword>
<dbReference type="Proteomes" id="UP000319769">
    <property type="component" value="Unassembled WGS sequence"/>
</dbReference>
<dbReference type="PANTHER" id="PTHR42804">
    <property type="entry name" value="ALDEHYDE DEHYDROGENASE"/>
    <property type="match status" value="1"/>
</dbReference>
<evidence type="ECO:0000259" key="5">
    <source>
        <dbReference type="Pfam" id="PF00171"/>
    </source>
</evidence>
<feature type="domain" description="Aldehyde dehydrogenase" evidence="5">
    <location>
        <begin position="12"/>
        <end position="478"/>
    </location>
</feature>
<protein>
    <submittedName>
        <fullName evidence="6">Aldehyde dehydrogenase</fullName>
    </submittedName>
</protein>
<dbReference type="PROSITE" id="PS00687">
    <property type="entry name" value="ALDEHYDE_DEHYDR_GLU"/>
    <property type="match status" value="1"/>
</dbReference>
<dbReference type="InterPro" id="IPR016161">
    <property type="entry name" value="Ald_DH/histidinol_DH"/>
</dbReference>
<evidence type="ECO:0000256" key="1">
    <source>
        <dbReference type="ARBA" id="ARBA00009986"/>
    </source>
</evidence>
<dbReference type="FunFam" id="3.40.309.10:FF:000012">
    <property type="entry name" value="Betaine aldehyde dehydrogenase"/>
    <property type="match status" value="1"/>
</dbReference>
<comment type="caution">
    <text evidence="6">The sequence shown here is derived from an EMBL/GenBank/DDBJ whole genome shotgun (WGS) entry which is preliminary data.</text>
</comment>
<dbReference type="SUPFAM" id="SSF53720">
    <property type="entry name" value="ALDH-like"/>
    <property type="match status" value="1"/>
</dbReference>
<dbReference type="InterPro" id="IPR029510">
    <property type="entry name" value="Ald_DH_CS_GLU"/>
</dbReference>
<dbReference type="FunFam" id="3.40.605.10:FF:000007">
    <property type="entry name" value="NAD/NADP-dependent betaine aldehyde dehydrogenase"/>
    <property type="match status" value="1"/>
</dbReference>
<dbReference type="InterPro" id="IPR015590">
    <property type="entry name" value="Aldehyde_DH_dom"/>
</dbReference>
<keyword evidence="7" id="KW-1185">Reference proteome</keyword>
<dbReference type="PANTHER" id="PTHR42804:SF1">
    <property type="entry name" value="ALDEHYDE DEHYDROGENASE-RELATED"/>
    <property type="match status" value="1"/>
</dbReference>
<evidence type="ECO:0000256" key="3">
    <source>
        <dbReference type="PROSITE-ProRule" id="PRU10007"/>
    </source>
</evidence>
<dbReference type="GO" id="GO:0016620">
    <property type="term" value="F:oxidoreductase activity, acting on the aldehyde or oxo group of donors, NAD or NADP as acceptor"/>
    <property type="evidence" value="ECO:0007669"/>
    <property type="project" value="InterPro"/>
</dbReference>
<dbReference type="Pfam" id="PF00171">
    <property type="entry name" value="Aldedh"/>
    <property type="match status" value="1"/>
</dbReference>
<sequence length="500" mass="52563">MLNYRNFIDGDWRASAGPTVAVDDPSTGEVIGSIPDSGAAEVDSAVTAARRAFTEGPWARMTPGDRAQILRDLAASLESRFDELVDGLVADTGCSIRMCPMLQAGAPLANLRDFAEMAPLLEKPVSYPIQSAPGFGQWELHREPVGVVAGFIPYNFPLFIAVWKAAPALLAGNTVVLKPSPLTPYGVEAFAAAAKEIGLPDGVVNVVHGDREAGTSLVDHPGVDLVTFTGSTAVGKQVMSSAARTAKEVILEMGGKSPALVLPDANAELAVRGTLFSSMMHGGQACVATTRMLVPDSRYDEFLDLLERRANELVVGPAADYATDVGPVVSQAQREKIEKYVSAAVEGGARVIAGGDRPAGVPEGGHYVSPTVLADLGEDNVAAREEIFGPVLSVLRYSDVDDGVRMANDTEYGLASAVWSSDVERARGVAARLQSGLTWINDVAQADVARTPFAGKKQSGVGTELGPDGLFGYTKVKSLYTALDENLDARAYGAVGSGWE</sequence>
<evidence type="ECO:0000256" key="4">
    <source>
        <dbReference type="RuleBase" id="RU003345"/>
    </source>
</evidence>
<dbReference type="EMBL" id="VMNW02000070">
    <property type="protein sequence ID" value="KAA9153968.1"/>
    <property type="molecule type" value="Genomic_DNA"/>
</dbReference>
<evidence type="ECO:0000256" key="2">
    <source>
        <dbReference type="ARBA" id="ARBA00023002"/>
    </source>
</evidence>
<dbReference type="Gene3D" id="3.40.309.10">
    <property type="entry name" value="Aldehyde Dehydrogenase, Chain A, domain 2"/>
    <property type="match status" value="1"/>
</dbReference>
<name>A0A5N0UUH9_9PSEU</name>
<dbReference type="Gene3D" id="3.40.605.10">
    <property type="entry name" value="Aldehyde Dehydrogenase, Chain A, domain 1"/>
    <property type="match status" value="1"/>
</dbReference>
<organism evidence="6 7">
    <name type="scientific">Amycolatopsis acidicola</name>
    <dbReference type="NCBI Taxonomy" id="2596893"/>
    <lineage>
        <taxon>Bacteria</taxon>
        <taxon>Bacillati</taxon>
        <taxon>Actinomycetota</taxon>
        <taxon>Actinomycetes</taxon>
        <taxon>Pseudonocardiales</taxon>
        <taxon>Pseudonocardiaceae</taxon>
        <taxon>Amycolatopsis</taxon>
    </lineage>
</organism>
<evidence type="ECO:0000313" key="7">
    <source>
        <dbReference type="Proteomes" id="UP000319769"/>
    </source>
</evidence>
<dbReference type="AlphaFoldDB" id="A0A5N0UUH9"/>
<dbReference type="RefSeq" id="WP_144749916.1">
    <property type="nucleotide sequence ID" value="NZ_VMNW02000070.1"/>
</dbReference>
<dbReference type="OrthoDB" id="6882680at2"/>
<comment type="similarity">
    <text evidence="1 4">Belongs to the aldehyde dehydrogenase family.</text>
</comment>
<accession>A0A5N0UUH9</accession>
<proteinExistence type="inferred from homology"/>